<evidence type="ECO:0000259" key="5">
    <source>
        <dbReference type="Pfam" id="PF08704"/>
    </source>
</evidence>
<keyword evidence="7" id="KW-1185">Reference proteome</keyword>
<evidence type="ECO:0000313" key="6">
    <source>
        <dbReference type="EMBL" id="UYP47764.1"/>
    </source>
</evidence>
<organism evidence="6 7">
    <name type="scientific">Candidatus Lokiarchaeum ossiferum</name>
    <dbReference type="NCBI Taxonomy" id="2951803"/>
    <lineage>
        <taxon>Archaea</taxon>
        <taxon>Promethearchaeati</taxon>
        <taxon>Promethearchaeota</taxon>
        <taxon>Promethearchaeia</taxon>
        <taxon>Promethearchaeales</taxon>
        <taxon>Promethearchaeaceae</taxon>
        <taxon>Candidatus Lokiarchaeum</taxon>
    </lineage>
</organism>
<keyword evidence="1" id="KW-0489">Methyltransferase</keyword>
<dbReference type="Proteomes" id="UP001208689">
    <property type="component" value="Chromosome"/>
</dbReference>
<proteinExistence type="predicted"/>
<dbReference type="PANTHER" id="PTHR12133:SF2">
    <property type="entry name" value="TRNA (ADENINE(58)-N(1))-METHYLTRANSFERASE CATALYTIC SUBUNIT TRMT61A"/>
    <property type="match status" value="1"/>
</dbReference>
<dbReference type="CDD" id="cd02440">
    <property type="entry name" value="AdoMet_MTases"/>
    <property type="match status" value="1"/>
</dbReference>
<dbReference type="InterPro" id="IPR029063">
    <property type="entry name" value="SAM-dependent_MTases_sf"/>
</dbReference>
<dbReference type="Gene3D" id="3.10.330.20">
    <property type="match status" value="1"/>
</dbReference>
<name>A0ABY6HYX8_9ARCH</name>
<reference evidence="6" key="1">
    <citation type="submission" date="2022-09" db="EMBL/GenBank/DDBJ databases">
        <title>Actin cytoskeleton and complex cell architecture in an #Asgard archaeon.</title>
        <authorList>
            <person name="Ponce Toledo R.I."/>
            <person name="Schleper C."/>
            <person name="Rodrigues Oliveira T."/>
            <person name="Wollweber F."/>
            <person name="Xu J."/>
            <person name="Rittmann S."/>
            <person name="Klingl A."/>
            <person name="Pilhofer M."/>
        </authorList>
    </citation>
    <scope>NUCLEOTIDE SEQUENCE</scope>
    <source>
        <strain evidence="6">B-35</strain>
    </source>
</reference>
<dbReference type="Gene3D" id="3.40.50.150">
    <property type="entry name" value="Vaccinia Virus protein VP39"/>
    <property type="match status" value="2"/>
</dbReference>
<feature type="domain" description="tRNA (adenine(58)-N(1))-methyltransferase catalytic subunit TRM61 C-terminal" evidence="5">
    <location>
        <begin position="71"/>
        <end position="243"/>
    </location>
</feature>
<evidence type="ECO:0000256" key="1">
    <source>
        <dbReference type="ARBA" id="ARBA00022603"/>
    </source>
</evidence>
<keyword evidence="4" id="KW-0819">tRNA processing</keyword>
<evidence type="ECO:0000256" key="3">
    <source>
        <dbReference type="ARBA" id="ARBA00022691"/>
    </source>
</evidence>
<sequence length="483" mass="54060">MIFATLHLLMTVIQDGDLIFIVHDKRRQWVRKVQAKQQFHCDRGFLRYDDIIGKPFGETFLLQPNNHKVALLNPLPGDIISHMKRQSQIIYPEDIGLILTSSGIHLGSKVIEAGTGSGTVSSVLGMFCGKTGKVNTFDIREIALDQARKNIAQMGADGVVSAQFGNIIEDNFEFSNIDFAMLDLATTWLAVPKVLPYLSDNARICLFSPTLEQVKKNNQVLGEYNFNNIITIEMMKRTFQVKPNATRPHGRMIGHTGYLTFANRDTNSLYSSAFSEYITPENLGNLFVYGGIVPGIKLLVVSSEKSSLVELIKYYFKEGVEFIKIPKTYPPNEVSTFIKSACKVFSTNSFNSILIDNLSLPDLVSVLHPLLLPGGAMCALSAYVENMKMIFDQLMELKYFELTSSELIKRQILVENDGSSTHSSLLPSTGYITVGRKVIDKHPYKAKPVPKNEFVDIAVEVGLNLKETLPEEKEKVDYANLRE</sequence>
<dbReference type="EMBL" id="CP104013">
    <property type="protein sequence ID" value="UYP47764.1"/>
    <property type="molecule type" value="Genomic_DNA"/>
</dbReference>
<dbReference type="PROSITE" id="PS51620">
    <property type="entry name" value="SAM_TRM61"/>
    <property type="match status" value="1"/>
</dbReference>
<evidence type="ECO:0000256" key="4">
    <source>
        <dbReference type="ARBA" id="ARBA00022694"/>
    </source>
</evidence>
<dbReference type="InterPro" id="IPR049470">
    <property type="entry name" value="TRM61_C"/>
</dbReference>
<dbReference type="Pfam" id="PF08704">
    <property type="entry name" value="GCD14"/>
    <property type="match status" value="1"/>
</dbReference>
<keyword evidence="2" id="KW-0808">Transferase</keyword>
<dbReference type="Pfam" id="PF14801">
    <property type="entry name" value="TrmI-like_N"/>
    <property type="match status" value="1"/>
</dbReference>
<dbReference type="PANTHER" id="PTHR12133">
    <property type="entry name" value="TRNA (ADENINE(58)-N(1))-METHYLTRANSFERASE"/>
    <property type="match status" value="1"/>
</dbReference>
<evidence type="ECO:0000256" key="2">
    <source>
        <dbReference type="ARBA" id="ARBA00022679"/>
    </source>
</evidence>
<dbReference type="SUPFAM" id="SSF53335">
    <property type="entry name" value="S-adenosyl-L-methionine-dependent methyltransferases"/>
    <property type="match status" value="2"/>
</dbReference>
<dbReference type="InterPro" id="IPR014816">
    <property type="entry name" value="tRNA_MeTrfase_Gcd14"/>
</dbReference>
<gene>
    <name evidence="6" type="ORF">NEF87_004049</name>
</gene>
<keyword evidence="3" id="KW-0949">S-adenosyl-L-methionine</keyword>
<protein>
    <recommendedName>
        <fullName evidence="5">tRNA (adenine(58)-N(1))-methyltransferase catalytic subunit TRM61 C-terminal domain-containing protein</fullName>
    </recommendedName>
</protein>
<accession>A0ABY6HYX8</accession>
<evidence type="ECO:0000313" key="7">
    <source>
        <dbReference type="Proteomes" id="UP001208689"/>
    </source>
</evidence>